<proteinExistence type="predicted"/>
<feature type="region of interest" description="Disordered" evidence="1">
    <location>
        <begin position="1"/>
        <end position="48"/>
    </location>
</feature>
<organism evidence="2 3">
    <name type="scientific">Bythopirellula goksoeyrii</name>
    <dbReference type="NCBI Taxonomy" id="1400387"/>
    <lineage>
        <taxon>Bacteria</taxon>
        <taxon>Pseudomonadati</taxon>
        <taxon>Planctomycetota</taxon>
        <taxon>Planctomycetia</taxon>
        <taxon>Pirellulales</taxon>
        <taxon>Lacipirellulaceae</taxon>
        <taxon>Bythopirellula</taxon>
    </lineage>
</organism>
<feature type="compositionally biased region" description="Polar residues" evidence="1">
    <location>
        <begin position="1"/>
        <end position="14"/>
    </location>
</feature>
<sequence length="79" mass="8794">MSSGRGNYPASSITGIRGRLRSPPGTEWSQRDKEDLTPLRGRGGHHPALFLRNRCGDGVTPATRRYAARRSLYAPPLRY</sequence>
<dbReference type="Proteomes" id="UP000323917">
    <property type="component" value="Chromosome"/>
</dbReference>
<evidence type="ECO:0000313" key="3">
    <source>
        <dbReference type="Proteomes" id="UP000323917"/>
    </source>
</evidence>
<keyword evidence="3" id="KW-1185">Reference proteome</keyword>
<name>A0A5B9QER8_9BACT</name>
<reference evidence="2 3" key="1">
    <citation type="submission" date="2019-08" db="EMBL/GenBank/DDBJ databases">
        <title>Deep-cultivation of Planctomycetes and their phenomic and genomic characterization uncovers novel biology.</title>
        <authorList>
            <person name="Wiegand S."/>
            <person name="Jogler M."/>
            <person name="Boedeker C."/>
            <person name="Pinto D."/>
            <person name="Vollmers J."/>
            <person name="Rivas-Marin E."/>
            <person name="Kohn T."/>
            <person name="Peeters S.H."/>
            <person name="Heuer A."/>
            <person name="Rast P."/>
            <person name="Oberbeckmann S."/>
            <person name="Bunk B."/>
            <person name="Jeske O."/>
            <person name="Meyerdierks A."/>
            <person name="Storesund J.E."/>
            <person name="Kallscheuer N."/>
            <person name="Luecker S."/>
            <person name="Lage O.M."/>
            <person name="Pohl T."/>
            <person name="Merkel B.J."/>
            <person name="Hornburger P."/>
            <person name="Mueller R.-W."/>
            <person name="Bruemmer F."/>
            <person name="Labrenz M."/>
            <person name="Spormann A.M."/>
            <person name="Op den Camp H."/>
            <person name="Overmann J."/>
            <person name="Amann R."/>
            <person name="Jetten M.S.M."/>
            <person name="Mascher T."/>
            <person name="Medema M.H."/>
            <person name="Devos D.P."/>
            <person name="Kaster A.-K."/>
            <person name="Ovreas L."/>
            <person name="Rohde M."/>
            <person name="Galperin M.Y."/>
            <person name="Jogler C."/>
        </authorList>
    </citation>
    <scope>NUCLEOTIDE SEQUENCE [LARGE SCALE GENOMIC DNA]</scope>
    <source>
        <strain evidence="2 3">Pr1d</strain>
    </source>
</reference>
<evidence type="ECO:0000313" key="2">
    <source>
        <dbReference type="EMBL" id="QEG35992.1"/>
    </source>
</evidence>
<gene>
    <name evidence="2" type="ORF">Pr1d_33010</name>
</gene>
<protein>
    <submittedName>
        <fullName evidence="2">Uncharacterized protein</fullName>
    </submittedName>
</protein>
<accession>A0A5B9QER8</accession>
<dbReference type="AlphaFoldDB" id="A0A5B9QER8"/>
<evidence type="ECO:0000256" key="1">
    <source>
        <dbReference type="SAM" id="MobiDB-lite"/>
    </source>
</evidence>
<dbReference type="KEGG" id="bgok:Pr1d_33010"/>
<dbReference type="EMBL" id="CP042913">
    <property type="protein sequence ID" value="QEG35992.1"/>
    <property type="molecule type" value="Genomic_DNA"/>
</dbReference>